<dbReference type="PROSITE" id="PS50048">
    <property type="entry name" value="ZN2_CY6_FUNGAL_2"/>
    <property type="match status" value="1"/>
</dbReference>
<dbReference type="HOGENOM" id="CLU_327107_0_0_1"/>
<evidence type="ECO:0000256" key="5">
    <source>
        <dbReference type="ARBA" id="ARBA00023242"/>
    </source>
</evidence>
<dbReference type="InParanoid" id="K0K8W3"/>
<feature type="compositionally biased region" description="Low complexity" evidence="6">
    <location>
        <begin position="649"/>
        <end position="687"/>
    </location>
</feature>
<dbReference type="Pfam" id="PF04082">
    <property type="entry name" value="Fungal_trans"/>
    <property type="match status" value="1"/>
</dbReference>
<feature type="region of interest" description="Disordered" evidence="6">
    <location>
        <begin position="813"/>
        <end position="841"/>
    </location>
</feature>
<evidence type="ECO:0000256" key="6">
    <source>
        <dbReference type="SAM" id="MobiDB-lite"/>
    </source>
</evidence>
<dbReference type="SMART" id="SM00066">
    <property type="entry name" value="GAL4"/>
    <property type="match status" value="1"/>
</dbReference>
<evidence type="ECO:0000256" key="4">
    <source>
        <dbReference type="ARBA" id="ARBA00023163"/>
    </source>
</evidence>
<evidence type="ECO:0000313" key="8">
    <source>
        <dbReference type="EMBL" id="CCH41270.1"/>
    </source>
</evidence>
<evidence type="ECO:0000313" key="9">
    <source>
        <dbReference type="Proteomes" id="UP000009328"/>
    </source>
</evidence>
<evidence type="ECO:0000259" key="7">
    <source>
        <dbReference type="PROSITE" id="PS50048"/>
    </source>
</evidence>
<dbReference type="GO" id="GO:0006351">
    <property type="term" value="P:DNA-templated transcription"/>
    <property type="evidence" value="ECO:0007669"/>
    <property type="project" value="InterPro"/>
</dbReference>
<dbReference type="InterPro" id="IPR036864">
    <property type="entry name" value="Zn2-C6_fun-type_DNA-bd_sf"/>
</dbReference>
<evidence type="ECO:0000256" key="2">
    <source>
        <dbReference type="ARBA" id="ARBA00022833"/>
    </source>
</evidence>
<dbReference type="Proteomes" id="UP000009328">
    <property type="component" value="Unassembled WGS sequence"/>
</dbReference>
<keyword evidence="3" id="KW-0805">Transcription regulation</keyword>
<dbReference type="CDD" id="cd12148">
    <property type="entry name" value="fungal_TF_MHR"/>
    <property type="match status" value="1"/>
</dbReference>
<dbReference type="STRING" id="1206466.K0K8W3"/>
<gene>
    <name evidence="8" type="ORF">BN7_807</name>
</gene>
<dbReference type="Pfam" id="PF00172">
    <property type="entry name" value="Zn_clus"/>
    <property type="match status" value="1"/>
</dbReference>
<comment type="caution">
    <text evidence="8">The sequence shown here is derived from an EMBL/GenBank/DDBJ whole genome shotgun (WGS) entry which is preliminary data.</text>
</comment>
<feature type="compositionally biased region" description="Polar residues" evidence="6">
    <location>
        <begin position="813"/>
        <end position="828"/>
    </location>
</feature>
<feature type="region of interest" description="Disordered" evidence="6">
    <location>
        <begin position="1"/>
        <end position="27"/>
    </location>
</feature>
<dbReference type="GO" id="GO:0008270">
    <property type="term" value="F:zinc ion binding"/>
    <property type="evidence" value="ECO:0007669"/>
    <property type="project" value="InterPro"/>
</dbReference>
<reference evidence="8 9" key="1">
    <citation type="journal article" date="2012" name="Eukaryot. Cell">
        <title>Draft genome sequence of Wickerhamomyces ciferrii NRRL Y-1031 F-60-10.</title>
        <authorList>
            <person name="Schneider J."/>
            <person name="Andrea H."/>
            <person name="Blom J."/>
            <person name="Jaenicke S."/>
            <person name="Ruckert C."/>
            <person name="Schorsch C."/>
            <person name="Szczepanowski R."/>
            <person name="Farwick M."/>
            <person name="Goesmann A."/>
            <person name="Puhler A."/>
            <person name="Schaffer S."/>
            <person name="Tauch A."/>
            <person name="Kohler T."/>
            <person name="Brinkrolf K."/>
        </authorList>
    </citation>
    <scope>NUCLEOTIDE SEQUENCE [LARGE SCALE GENOMIC DNA]</scope>
    <source>
        <strain evidence="9">ATCC 14091 / BCRC 22168 / CBS 111 / JCM 3599 / NBRC 0793 / NRRL Y-1031 F-60-10</strain>
    </source>
</reference>
<feature type="compositionally biased region" description="Basic residues" evidence="6">
    <location>
        <begin position="17"/>
        <end position="27"/>
    </location>
</feature>
<dbReference type="InterPro" id="IPR007219">
    <property type="entry name" value="XnlR_reg_dom"/>
</dbReference>
<dbReference type="InterPro" id="IPR001138">
    <property type="entry name" value="Zn2Cys6_DnaBD"/>
</dbReference>
<name>K0K8W3_WICCF</name>
<feature type="compositionally biased region" description="Pro residues" evidence="6">
    <location>
        <begin position="743"/>
        <end position="752"/>
    </location>
</feature>
<dbReference type="eggNOG" id="ENOG502QVYJ">
    <property type="taxonomic scope" value="Eukaryota"/>
</dbReference>
<feature type="region of interest" description="Disordered" evidence="6">
    <location>
        <begin position="642"/>
        <end position="755"/>
    </location>
</feature>
<sequence>MSFSAPTSLEDPATALRNKKSRIIPPERRKKVAKACDSCKRRKQKCNGDLPCGLCTQKNFDCTYTGVDKRNLKPSRKSSEVHNDDQHGAKKVQYNKVNIKEEGSQRPNVIPPSLQPLFHFPIDVESTEDAVEESGDQENKNEDITLVPEEEGLNSRLLYDTTGHLRYIGESSPGPFLAQCRRVFSKILGVSKFTHDPERFSIVDSLTPRDVGVSVKLPEKQYADYLVQLFKTNVSEIIYVLNDDFFDQEIYKKTFENPQNAKPQHLCLLYLILAIGSLYWDIELRRNLSKFSREHFVQPQLYYHKALKILHEHQSDCNLWLVEAHLLMCFYDELSMTRNSSWINLGISIRYAQGLGMHRKYVNDAYKEPGYALHRRKLFRSLYIMDRASSTHLGRSLTISDLEWDDKDSLIHIDDLQNEMLKVSNLSGKILSKVYYNPSIGMKNALKLAVEMKNFTINSSIGKNLDFRNGNNYDNNSGLLLVHVNHLNSVILLSRPFFFFVILIKLKFIKFDEKSKNFAKLMNFYQSCIKASTLLIKLVEYHFNNKSNPLKAYTVTSSLLHAGAMLGLVLLLQSQDINDEFYGNDQDKAQAPESSKVVCVSSMKSVIKILAYYGEIDPTPKRYSEILANMLDATKVHRHITVQESARRQQQQQQQHQEQYQQQQHQLHPQFKPLPQQPLPQQAQSQPNTIPYPGQFPPQGNIHSNLSYSQPQNSTPTPYQQNFQAPIIQHQQQQQQINQLPVNPQPTLPQPIPTQQLPEARFSQPQPQPQPSQGVEVDITNLMGSNTNKMFSSNTNQRFEDWLFPKFDSFQESSVRTSRPTPHQNLGISPSNSSSSSDRYHSDDLIKDLSSLNNISNTGLGNQFIDDFLFNVIENNDGPK</sequence>
<keyword evidence="9" id="KW-1185">Reference proteome</keyword>
<dbReference type="GO" id="GO:0003677">
    <property type="term" value="F:DNA binding"/>
    <property type="evidence" value="ECO:0007669"/>
    <property type="project" value="InterPro"/>
</dbReference>
<feature type="domain" description="Zn(2)-C6 fungal-type" evidence="7">
    <location>
        <begin position="35"/>
        <end position="64"/>
    </location>
</feature>
<dbReference type="PROSITE" id="PS00463">
    <property type="entry name" value="ZN2_CY6_FUNGAL_1"/>
    <property type="match status" value="1"/>
</dbReference>
<keyword evidence="4" id="KW-0804">Transcription</keyword>
<dbReference type="CDD" id="cd00067">
    <property type="entry name" value="GAL4"/>
    <property type="match status" value="1"/>
</dbReference>
<evidence type="ECO:0000256" key="3">
    <source>
        <dbReference type="ARBA" id="ARBA00023015"/>
    </source>
</evidence>
<feature type="compositionally biased region" description="Polar residues" evidence="6">
    <location>
        <begin position="701"/>
        <end position="719"/>
    </location>
</feature>
<evidence type="ECO:0000256" key="1">
    <source>
        <dbReference type="ARBA" id="ARBA00022723"/>
    </source>
</evidence>
<keyword evidence="5" id="KW-0539">Nucleus</keyword>
<dbReference type="InterPro" id="IPR051127">
    <property type="entry name" value="Fungal_SecMet_Regulators"/>
</dbReference>
<organism evidence="8 9">
    <name type="scientific">Wickerhamomyces ciferrii (strain ATCC 14091 / BCRC 22168 / CBS 111 / JCM 3599 / NBRC 0793 / NRRL Y-1031 F-60-10)</name>
    <name type="common">Yeast</name>
    <name type="synonym">Pichia ciferrii</name>
    <dbReference type="NCBI Taxonomy" id="1206466"/>
    <lineage>
        <taxon>Eukaryota</taxon>
        <taxon>Fungi</taxon>
        <taxon>Dikarya</taxon>
        <taxon>Ascomycota</taxon>
        <taxon>Saccharomycotina</taxon>
        <taxon>Saccharomycetes</taxon>
        <taxon>Phaffomycetales</taxon>
        <taxon>Wickerhamomycetaceae</taxon>
        <taxon>Wickerhamomyces</taxon>
    </lineage>
</organism>
<protein>
    <submittedName>
        <fullName evidence="8">Cutinase transcription factor 1 alpha</fullName>
    </submittedName>
</protein>
<dbReference type="SUPFAM" id="SSF57701">
    <property type="entry name" value="Zn2/Cys6 DNA-binding domain"/>
    <property type="match status" value="1"/>
</dbReference>
<dbReference type="EMBL" id="CAIF01000014">
    <property type="protein sequence ID" value="CCH41270.1"/>
    <property type="molecule type" value="Genomic_DNA"/>
</dbReference>
<accession>K0K8W3</accession>
<dbReference type="AlphaFoldDB" id="K0K8W3"/>
<dbReference type="Gene3D" id="4.10.240.10">
    <property type="entry name" value="Zn(2)-C6 fungal-type DNA-binding domain"/>
    <property type="match status" value="1"/>
</dbReference>
<dbReference type="GO" id="GO:0000981">
    <property type="term" value="F:DNA-binding transcription factor activity, RNA polymerase II-specific"/>
    <property type="evidence" value="ECO:0007669"/>
    <property type="project" value="InterPro"/>
</dbReference>
<keyword evidence="1" id="KW-0479">Metal-binding</keyword>
<dbReference type="PANTHER" id="PTHR47424:SF6">
    <property type="entry name" value="PROLINE UTILIZATION TRANS-ACTIVATOR"/>
    <property type="match status" value="1"/>
</dbReference>
<keyword evidence="2" id="KW-0862">Zinc</keyword>
<feature type="compositionally biased region" description="Low complexity" evidence="6">
    <location>
        <begin position="720"/>
        <end position="742"/>
    </location>
</feature>
<dbReference type="SMART" id="SM00906">
    <property type="entry name" value="Fungal_trans"/>
    <property type="match status" value="1"/>
</dbReference>
<proteinExistence type="predicted"/>
<dbReference type="PANTHER" id="PTHR47424">
    <property type="entry name" value="REGULATORY PROTEIN GAL4"/>
    <property type="match status" value="1"/>
</dbReference>